<dbReference type="InterPro" id="IPR000917">
    <property type="entry name" value="Sulfatase_N"/>
</dbReference>
<reference evidence="3 4" key="1">
    <citation type="journal article" date="2019" name="Int. J. Syst. Evol. Microbiol.">
        <title>The Global Catalogue of Microorganisms (GCM) 10K type strain sequencing project: providing services to taxonomists for standard genome sequencing and annotation.</title>
        <authorList>
            <consortium name="The Broad Institute Genomics Platform"/>
            <consortium name="The Broad Institute Genome Sequencing Center for Infectious Disease"/>
            <person name="Wu L."/>
            <person name="Ma J."/>
        </authorList>
    </citation>
    <scope>NUCLEOTIDE SEQUENCE [LARGE SCALE GENOMIC DNA]</scope>
    <source>
        <strain evidence="3 4">CGMCC 1.12689</strain>
    </source>
</reference>
<feature type="domain" description="Sulfatase N-terminal" evidence="2">
    <location>
        <begin position="4"/>
        <end position="347"/>
    </location>
</feature>
<feature type="modified residue" description="3-oxoalanine (Ser)" evidence="1">
    <location>
        <position position="48"/>
    </location>
</feature>
<dbReference type="PANTHER" id="PTHR43751:SF3">
    <property type="entry name" value="SULFATASE N-TERMINAL DOMAIN-CONTAINING PROTEIN"/>
    <property type="match status" value="1"/>
</dbReference>
<protein>
    <submittedName>
        <fullName evidence="3">Sulfatase</fullName>
    </submittedName>
</protein>
<organism evidence="3 4">
    <name type="scientific">Halorubrum laminariae</name>
    <dbReference type="NCBI Taxonomy" id="1433523"/>
    <lineage>
        <taxon>Archaea</taxon>
        <taxon>Methanobacteriati</taxon>
        <taxon>Methanobacteriota</taxon>
        <taxon>Stenosarchaea group</taxon>
        <taxon>Halobacteria</taxon>
        <taxon>Halobacteriales</taxon>
        <taxon>Haloferacaceae</taxon>
        <taxon>Halorubrum</taxon>
    </lineage>
</organism>
<evidence type="ECO:0000313" key="4">
    <source>
        <dbReference type="Proteomes" id="UP001597185"/>
    </source>
</evidence>
<dbReference type="PANTHER" id="PTHR43751">
    <property type="entry name" value="SULFATASE"/>
    <property type="match status" value="1"/>
</dbReference>
<dbReference type="CDD" id="cd16148">
    <property type="entry name" value="sulfatase_like"/>
    <property type="match status" value="1"/>
</dbReference>
<evidence type="ECO:0000313" key="3">
    <source>
        <dbReference type="EMBL" id="MFD1571294.1"/>
    </source>
</evidence>
<keyword evidence="4" id="KW-1185">Reference proteome</keyword>
<dbReference type="Pfam" id="PF00884">
    <property type="entry name" value="Sulfatase"/>
    <property type="match status" value="1"/>
</dbReference>
<dbReference type="Proteomes" id="UP001597185">
    <property type="component" value="Unassembled WGS sequence"/>
</dbReference>
<dbReference type="Gene3D" id="3.40.720.10">
    <property type="entry name" value="Alkaline Phosphatase, subunit A"/>
    <property type="match status" value="1"/>
</dbReference>
<proteinExistence type="predicted"/>
<comment type="caution">
    <text evidence="3">The sequence shown here is derived from an EMBL/GenBank/DDBJ whole genome shotgun (WGS) entry which is preliminary data.</text>
</comment>
<comment type="PTM">
    <text evidence="1">The conversion to 3-oxoalanine (also known as C-formylglycine, FGly), of a serine or cysteine residue in prokaryotes and of a cysteine residue in eukaryotes, is critical for catalytic activity.</text>
</comment>
<gene>
    <name evidence="3" type="ORF">ACFR9T_11955</name>
</gene>
<evidence type="ECO:0000256" key="1">
    <source>
        <dbReference type="PIRSR" id="PIRSR600917-52"/>
    </source>
</evidence>
<evidence type="ECO:0000259" key="2">
    <source>
        <dbReference type="Pfam" id="PF00884"/>
    </source>
</evidence>
<accession>A0ABD6C313</accession>
<dbReference type="RefSeq" id="WP_256418983.1">
    <property type="nucleotide sequence ID" value="NZ_JANHDL010000011.1"/>
</dbReference>
<dbReference type="InterPro" id="IPR017850">
    <property type="entry name" value="Alkaline_phosphatase_core_sf"/>
</dbReference>
<name>A0ABD6C313_9EURY</name>
<dbReference type="SUPFAM" id="SSF53649">
    <property type="entry name" value="Alkaline phosphatase-like"/>
    <property type="match status" value="1"/>
</dbReference>
<dbReference type="InterPro" id="IPR052701">
    <property type="entry name" value="GAG_Ulvan_Degrading_Sulfatases"/>
</dbReference>
<sequence length="479" mass="54783">MGKPNVLLIVLDTARAQAVYDEEVMPNLNQFAEKSLKFTNAFTTAPWSLPSHSSLFTGEYTSNHRTHADSQHFDPDIDPLAERFRQGGYRTVAFSNNVWISPTFGFDQGFDGYSVGWELFENSTDIVAIAKEYDSTVKRVKALVPELFSIDSPKTIVNALYSNYLRKFYDSGAWLTNRRIRHWLESNSNDEPFFMFVNYLEPHLDYDPPKSHIEEVTPESVEAPSADELNQNAWSYIAGDEDMSDDDFEDLRLLYDAELRYLDKRLGQLFRYLSESGLLDDTVVVVTGDHGENIGDYGLMDHQYCLYDTLLNVPLLAHYPDSISPGIREDLVEIRELYPTLLDIADVESPASTDRNFIRDGAREAVFAEYRVPQPSLDTLREKFGELPQEVLKYDRGLRAVRTQQWKFIEGTDGAKYLFNVDKDPHEQMNVVNMHPDVVSDLEMELNSQLAPISHFDGQSETEMDASVESHLEELGYLQ</sequence>
<dbReference type="EMBL" id="JBHUDB010000010">
    <property type="protein sequence ID" value="MFD1571294.1"/>
    <property type="molecule type" value="Genomic_DNA"/>
</dbReference>
<dbReference type="AlphaFoldDB" id="A0ABD6C313"/>